<evidence type="ECO:0000256" key="1">
    <source>
        <dbReference type="SAM" id="Phobius"/>
    </source>
</evidence>
<feature type="transmembrane region" description="Helical" evidence="1">
    <location>
        <begin position="6"/>
        <end position="27"/>
    </location>
</feature>
<name>A0A6M3JK69_9ZZZZ</name>
<gene>
    <name evidence="2" type="ORF">MM415A03887_0003</name>
</gene>
<dbReference type="EMBL" id="MT141774">
    <property type="protein sequence ID" value="QJA70220.1"/>
    <property type="molecule type" value="Genomic_DNA"/>
</dbReference>
<keyword evidence="1" id="KW-0812">Transmembrane</keyword>
<evidence type="ECO:0000313" key="2">
    <source>
        <dbReference type="EMBL" id="QJA70220.1"/>
    </source>
</evidence>
<reference evidence="2" key="1">
    <citation type="submission" date="2020-03" db="EMBL/GenBank/DDBJ databases">
        <title>The deep terrestrial virosphere.</title>
        <authorList>
            <person name="Holmfeldt K."/>
            <person name="Nilsson E."/>
            <person name="Simone D."/>
            <person name="Lopez-Fernandez M."/>
            <person name="Wu X."/>
            <person name="de Brujin I."/>
            <person name="Lundin D."/>
            <person name="Andersson A."/>
            <person name="Bertilsson S."/>
            <person name="Dopson M."/>
        </authorList>
    </citation>
    <scope>NUCLEOTIDE SEQUENCE</scope>
    <source>
        <strain evidence="2">MM415A03887</strain>
    </source>
</reference>
<accession>A0A6M3JK69</accession>
<keyword evidence="1" id="KW-0472">Membrane</keyword>
<sequence>MDVKLILGIIIIIGGWLISGAVAYTTVRMSIKRLMEETMKNAENIKTVEKKLFSQLFDEHSRPLYQSKIDCDKMNLERDARRDNAMRAMCNHIDEVKKVVKKIEKGQNEINITISNLLGKLEPYIVKRNEKP</sequence>
<dbReference type="AlphaFoldDB" id="A0A6M3JK69"/>
<organism evidence="2">
    <name type="scientific">viral metagenome</name>
    <dbReference type="NCBI Taxonomy" id="1070528"/>
    <lineage>
        <taxon>unclassified sequences</taxon>
        <taxon>metagenomes</taxon>
        <taxon>organismal metagenomes</taxon>
    </lineage>
</organism>
<keyword evidence="1" id="KW-1133">Transmembrane helix</keyword>
<proteinExistence type="predicted"/>
<protein>
    <submittedName>
        <fullName evidence="2">Uncharacterized protein</fullName>
    </submittedName>
</protein>